<accession>A0A6I6UCZ8</accession>
<proteinExistence type="predicted"/>
<dbReference type="EMBL" id="CP047394">
    <property type="protein sequence ID" value="QHE59818.1"/>
    <property type="molecule type" value="Genomic_DNA"/>
</dbReference>
<protein>
    <submittedName>
        <fullName evidence="1">DUF4297 domain-containing protein</fullName>
    </submittedName>
</protein>
<sequence>MAIEVSRDRTDEDIIHKIIQKKETFKTEKELQFFNDYIKGKSTEEISNMLNEKIKSDEVLDLLLEEETSDDGGIIALSGFYFQFLVTIEYLIALINEEWDYLLIDHHQDIITVREDKIRVIQVKTKNVEYCDVSETKLYKEWIQKLFIMDDLFEGHSQKTEFELVTNFIVKNSATVEVEIYHNNHEYDMKIQQNSFFSKVLTYSEQGGFNSLSSEEYLEELLSKFKITKKDSKDYIFKIASDLGGLFNERFKAAKEDIDFLIGYICSTCYYPSNPSVQVIDKSKALRIVEELRGRFNSNARQHVETEDSISKIDNYILNLHSTLSRSPSYGDLYNCIAKFECELKESIFGSNNIYSILSRFIERVYSSPRINVGSRQSIDNSVKELLDLAFFIKLATGGIVTIDDKHSKLLLKFIGNRKYSFFNLDDIDDHEKGIAKFKDVFKMCDIHEKIMLFSDNILRLVFSGDFNDLEFPTEHFIEIGSEDIPTSEDMRTIPFEVETDSIAKVTYKIRVMNGSNSMKQDLLRRRVLPTIESYKEYVTKKLG</sequence>
<dbReference type="KEGG" id="bvq:FHE72_01240"/>
<gene>
    <name evidence="1" type="ORF">FHE72_01240</name>
</gene>
<evidence type="ECO:0000313" key="1">
    <source>
        <dbReference type="EMBL" id="QHE59818.1"/>
    </source>
</evidence>
<organism evidence="1 2">
    <name type="scientific">Rossellomorea vietnamensis</name>
    <dbReference type="NCBI Taxonomy" id="218284"/>
    <lineage>
        <taxon>Bacteria</taxon>
        <taxon>Bacillati</taxon>
        <taxon>Bacillota</taxon>
        <taxon>Bacilli</taxon>
        <taxon>Bacillales</taxon>
        <taxon>Bacillaceae</taxon>
        <taxon>Rossellomorea</taxon>
    </lineage>
</organism>
<evidence type="ECO:0000313" key="2">
    <source>
        <dbReference type="Proteomes" id="UP000465062"/>
    </source>
</evidence>
<dbReference type="Proteomes" id="UP000465062">
    <property type="component" value="Chromosome"/>
</dbReference>
<name>A0A6I6UCZ8_9BACI</name>
<reference evidence="1 2" key="1">
    <citation type="submission" date="2019-06" db="EMBL/GenBank/DDBJ databases">
        <title>An operon consisting of a P-type ATPase gene and a transcriptional regular gene given the different cadmium resistance in Bacillus vietamensis 151-6 and Bacillus marisflavi 151-25.</title>
        <authorList>
            <person name="Yu X."/>
        </authorList>
    </citation>
    <scope>NUCLEOTIDE SEQUENCE [LARGE SCALE GENOMIC DNA]</scope>
    <source>
        <strain evidence="1 2">151-6</strain>
    </source>
</reference>
<dbReference type="RefSeq" id="WP_159360977.1">
    <property type="nucleotide sequence ID" value="NZ_CP047394.1"/>
</dbReference>
<dbReference type="AlphaFoldDB" id="A0A6I6UCZ8"/>